<organism evidence="2 3">
    <name type="scientific">Zunongwangia endophytica</name>
    <dbReference type="NCBI Taxonomy" id="1808945"/>
    <lineage>
        <taxon>Bacteria</taxon>
        <taxon>Pseudomonadati</taxon>
        <taxon>Bacteroidota</taxon>
        <taxon>Flavobacteriia</taxon>
        <taxon>Flavobacteriales</taxon>
        <taxon>Flavobacteriaceae</taxon>
        <taxon>Zunongwangia</taxon>
    </lineage>
</organism>
<comment type="caution">
    <text evidence="2">The sequence shown here is derived from an EMBL/GenBank/DDBJ whole genome shotgun (WGS) entry which is preliminary data.</text>
</comment>
<dbReference type="Proteomes" id="UP001595793">
    <property type="component" value="Unassembled WGS sequence"/>
</dbReference>
<keyword evidence="1" id="KW-1133">Transmembrane helix</keyword>
<keyword evidence="1" id="KW-0812">Transmembrane</keyword>
<evidence type="ECO:0000256" key="1">
    <source>
        <dbReference type="SAM" id="Phobius"/>
    </source>
</evidence>
<proteinExistence type="predicted"/>
<evidence type="ECO:0000313" key="2">
    <source>
        <dbReference type="EMBL" id="MFC4029838.1"/>
    </source>
</evidence>
<dbReference type="RefSeq" id="WP_290231779.1">
    <property type="nucleotide sequence ID" value="NZ_JAUFPZ010000002.1"/>
</dbReference>
<keyword evidence="1" id="KW-0472">Membrane</keyword>
<feature type="transmembrane region" description="Helical" evidence="1">
    <location>
        <begin position="21"/>
        <end position="41"/>
    </location>
</feature>
<protein>
    <submittedName>
        <fullName evidence="2">Uncharacterized protein</fullName>
    </submittedName>
</protein>
<keyword evidence="3" id="KW-1185">Reference proteome</keyword>
<name>A0ABV8HCS6_9FLAO</name>
<gene>
    <name evidence="2" type="ORF">ACFOS1_20650</name>
</gene>
<sequence length="191" mass="22582">MGNNARVQKFIKFRSYKHYSDNIIAITFFLFMLIVFLLLYFSDEITLIFSIFFPFFFIKLYQIIPKEKGERQIKLNQFFLGLLTLTLILCFAFWGYKDGITLKNSDIGQQIEFVEQETKYNTKSDSLNFIGETNGYLFVYNNNKRETLIFSKSGVSSLKIKDTSPTKEEKQARKIDAQRKINDFLKQFQLK</sequence>
<reference evidence="3" key="1">
    <citation type="journal article" date="2019" name="Int. J. Syst. Evol. Microbiol.">
        <title>The Global Catalogue of Microorganisms (GCM) 10K type strain sequencing project: providing services to taxonomists for standard genome sequencing and annotation.</title>
        <authorList>
            <consortium name="The Broad Institute Genomics Platform"/>
            <consortium name="The Broad Institute Genome Sequencing Center for Infectious Disease"/>
            <person name="Wu L."/>
            <person name="Ma J."/>
        </authorList>
    </citation>
    <scope>NUCLEOTIDE SEQUENCE [LARGE SCALE GENOMIC DNA]</scope>
    <source>
        <strain evidence="3">CECT 9128</strain>
    </source>
</reference>
<accession>A0ABV8HCS6</accession>
<feature type="transmembrane region" description="Helical" evidence="1">
    <location>
        <begin position="76"/>
        <end position="96"/>
    </location>
</feature>
<feature type="transmembrane region" description="Helical" evidence="1">
    <location>
        <begin position="47"/>
        <end position="64"/>
    </location>
</feature>
<evidence type="ECO:0000313" key="3">
    <source>
        <dbReference type="Proteomes" id="UP001595793"/>
    </source>
</evidence>
<dbReference type="EMBL" id="JBHSAS010000034">
    <property type="protein sequence ID" value="MFC4029838.1"/>
    <property type="molecule type" value="Genomic_DNA"/>
</dbReference>